<feature type="transmembrane region" description="Helical" evidence="1">
    <location>
        <begin position="12"/>
        <end position="33"/>
    </location>
</feature>
<dbReference type="EMBL" id="MFGC01000009">
    <property type="protein sequence ID" value="OGF28544.1"/>
    <property type="molecule type" value="Genomic_DNA"/>
</dbReference>
<proteinExistence type="predicted"/>
<gene>
    <name evidence="2" type="ORF">A2242_02590</name>
</gene>
<dbReference type="STRING" id="1797995.A2242_02590"/>
<evidence type="ECO:0000313" key="3">
    <source>
        <dbReference type="Proteomes" id="UP000178925"/>
    </source>
</evidence>
<protein>
    <submittedName>
        <fullName evidence="2">Uncharacterized protein</fullName>
    </submittedName>
</protein>
<evidence type="ECO:0000313" key="2">
    <source>
        <dbReference type="EMBL" id="OGF28544.1"/>
    </source>
</evidence>
<dbReference type="Proteomes" id="UP000178925">
    <property type="component" value="Unassembled WGS sequence"/>
</dbReference>
<organism evidence="2 3">
    <name type="scientific">Candidatus Falkowbacteria bacterium RIFOXYA2_FULL_47_9</name>
    <dbReference type="NCBI Taxonomy" id="1797995"/>
    <lineage>
        <taxon>Bacteria</taxon>
        <taxon>Candidatus Falkowiibacteriota</taxon>
    </lineage>
</organism>
<dbReference type="AlphaFoldDB" id="A0A1F5SPD5"/>
<sequence length="860" mass="92429">MNWLTDIKWPALYFGIASLAAVAAALGLFYYALAGSPEQKVLGVQITADANGLFGPNVRLVKTADSPKVYALIGKQKYPIRNEEVFHSYNFSFAKVQLIGKKELDGYAPVNLAKEQGSDRIYYLSYDKNLKKYHATPEAFAAYPANSWANVITLSEKDLSYWVPARLLKAINDPKVYFIDGNRKAWVPGESEFRGAKFSWGEILTVFPADLATYQNADFSLDVVSGTQPTQTTTETPATQTSSAGQLIVTLASNSPAASLFPLKTARNIVAIFKLQAVRAGVEITSVTLTKRGLAATAATDLINIEDENGVAYGSVSQVNSEGKATIRFTDKTFVIPADTEKRLVVKINVTTQARHNDTMSLGIAAAADVQTTSAVSGIFPVFSAEHKLVDTQSFIGAVSIVSRELNTGVRSLNIGTKKETVAEFTVSETSGNEDVALTRLTFANEGTARDDDVDYIYLYKDGTVVATNKYMLNHAVTFDLQKNPVVIKKKNSVTLQVKVDTARDEDATLKFVIAESGDVQLIGRAQQFGIAPSAAEGFPVGYGSGADANKVVFRLEGVGLLAVSLDSDEEEIYRETSNAVFGVFELRNISQETLLQRMQAQLKKVAGAPEIESDLILYDATNKKEIVRFDKTWLTGDTTAGVNVGGYSVAAGKTLTLKFLADVPKNSAYLNAYRVIVKQLDYSIGTASATYNTKNEVVGQTMHVLAPAVAITAGTLKNGGTEAVGKEKVELANFSFKASADERILITEITASLASSSDEMTYTDGFSNLALYAGNSRVSGTIVQPTSRTYTFTGLKVSVSASSTYSLQLKADTELDTAGANIQLKLDKLTAQGYTSKAPVLVTGEGALSSAVVLHAPAK</sequence>
<reference evidence="2 3" key="1">
    <citation type="journal article" date="2016" name="Nat. Commun.">
        <title>Thousands of microbial genomes shed light on interconnected biogeochemical processes in an aquifer system.</title>
        <authorList>
            <person name="Anantharaman K."/>
            <person name="Brown C.T."/>
            <person name="Hug L.A."/>
            <person name="Sharon I."/>
            <person name="Castelle C.J."/>
            <person name="Probst A.J."/>
            <person name="Thomas B.C."/>
            <person name="Singh A."/>
            <person name="Wilkins M.J."/>
            <person name="Karaoz U."/>
            <person name="Brodie E.L."/>
            <person name="Williams K.H."/>
            <person name="Hubbard S.S."/>
            <person name="Banfield J.F."/>
        </authorList>
    </citation>
    <scope>NUCLEOTIDE SEQUENCE [LARGE SCALE GENOMIC DNA]</scope>
</reference>
<keyword evidence="1" id="KW-0472">Membrane</keyword>
<keyword evidence="1" id="KW-1133">Transmembrane helix</keyword>
<comment type="caution">
    <text evidence="2">The sequence shown here is derived from an EMBL/GenBank/DDBJ whole genome shotgun (WGS) entry which is preliminary data.</text>
</comment>
<accession>A0A1F5SPD5</accession>
<name>A0A1F5SPD5_9BACT</name>
<keyword evidence="1" id="KW-0812">Transmembrane</keyword>
<evidence type="ECO:0000256" key="1">
    <source>
        <dbReference type="SAM" id="Phobius"/>
    </source>
</evidence>